<evidence type="ECO:0000256" key="3">
    <source>
        <dbReference type="ARBA" id="ARBA00023295"/>
    </source>
</evidence>
<dbReference type="Gene3D" id="2.60.120.260">
    <property type="entry name" value="Galactose-binding domain-like"/>
    <property type="match status" value="1"/>
</dbReference>
<dbReference type="InterPro" id="IPR032311">
    <property type="entry name" value="DUF4982"/>
</dbReference>
<evidence type="ECO:0000259" key="6">
    <source>
        <dbReference type="Pfam" id="PF02837"/>
    </source>
</evidence>
<protein>
    <submittedName>
        <fullName evidence="8">Beta-galactosidase</fullName>
    </submittedName>
</protein>
<name>A0A2S7IF66_9BACT</name>
<gene>
    <name evidence="8" type="ORF">C5O19_24755</name>
</gene>
<comment type="caution">
    <text evidence="8">The sequence shown here is derived from an EMBL/GenBank/DDBJ whole genome shotgun (WGS) entry which is preliminary data.</text>
</comment>
<dbReference type="SUPFAM" id="SSF49303">
    <property type="entry name" value="beta-Galactosidase/glucuronidase domain"/>
    <property type="match status" value="1"/>
</dbReference>
<keyword evidence="2" id="KW-0378">Hydrolase</keyword>
<dbReference type="SUPFAM" id="SSF49785">
    <property type="entry name" value="Galactose-binding domain-like"/>
    <property type="match status" value="1"/>
</dbReference>
<dbReference type="Pfam" id="PF16355">
    <property type="entry name" value="DUF4982"/>
    <property type="match status" value="1"/>
</dbReference>
<dbReference type="AlphaFoldDB" id="A0A2S7IF66"/>
<dbReference type="InterPro" id="IPR051913">
    <property type="entry name" value="GH2_Domain-Containing"/>
</dbReference>
<dbReference type="InterPro" id="IPR006104">
    <property type="entry name" value="Glyco_hydro_2_N"/>
</dbReference>
<feature type="domain" description="DUF4982" evidence="7">
    <location>
        <begin position="602"/>
        <end position="645"/>
    </location>
</feature>
<feature type="domain" description="Glycosyl hydrolases family 2 sugar binding" evidence="6">
    <location>
        <begin position="62"/>
        <end position="165"/>
    </location>
</feature>
<comment type="similarity">
    <text evidence="1">Belongs to the glycosyl hydrolase 2 family.</text>
</comment>
<dbReference type="Pfam" id="PF02837">
    <property type="entry name" value="Glyco_hydro_2_N"/>
    <property type="match status" value="1"/>
</dbReference>
<dbReference type="InterPro" id="IPR006101">
    <property type="entry name" value="Glyco_hydro_2"/>
</dbReference>
<dbReference type="InterPro" id="IPR036156">
    <property type="entry name" value="Beta-gal/glucu_dom_sf"/>
</dbReference>
<dbReference type="Proteomes" id="UP000239590">
    <property type="component" value="Unassembled WGS sequence"/>
</dbReference>
<dbReference type="InterPro" id="IPR006103">
    <property type="entry name" value="Glyco_hydro_2_cat"/>
</dbReference>
<accession>A0A2S7IF66</accession>
<dbReference type="GO" id="GO:0005975">
    <property type="term" value="P:carbohydrate metabolic process"/>
    <property type="evidence" value="ECO:0007669"/>
    <property type="project" value="InterPro"/>
</dbReference>
<evidence type="ECO:0000256" key="2">
    <source>
        <dbReference type="ARBA" id="ARBA00022801"/>
    </source>
</evidence>
<dbReference type="GO" id="GO:0004553">
    <property type="term" value="F:hydrolase activity, hydrolyzing O-glycosyl compounds"/>
    <property type="evidence" value="ECO:0007669"/>
    <property type="project" value="InterPro"/>
</dbReference>
<feature type="domain" description="Glycoside hydrolase family 2 catalytic" evidence="5">
    <location>
        <begin position="284"/>
        <end position="579"/>
    </location>
</feature>
<feature type="domain" description="Glycoside hydrolase family 2 immunoglobulin-like beta-sandwich" evidence="4">
    <location>
        <begin position="182"/>
        <end position="277"/>
    </location>
</feature>
<dbReference type="PRINTS" id="PR00132">
    <property type="entry name" value="GLHYDRLASE2"/>
</dbReference>
<organism evidence="8 9">
    <name type="scientific">Siphonobacter curvatus</name>
    <dbReference type="NCBI Taxonomy" id="2094562"/>
    <lineage>
        <taxon>Bacteria</taxon>
        <taxon>Pseudomonadati</taxon>
        <taxon>Bacteroidota</taxon>
        <taxon>Cytophagia</taxon>
        <taxon>Cytophagales</taxon>
        <taxon>Cytophagaceae</taxon>
        <taxon>Siphonobacter</taxon>
    </lineage>
</organism>
<dbReference type="OrthoDB" id="857501at2"/>
<evidence type="ECO:0000313" key="8">
    <source>
        <dbReference type="EMBL" id="PQA53455.1"/>
    </source>
</evidence>
<dbReference type="InterPro" id="IPR017853">
    <property type="entry name" value="GH"/>
</dbReference>
<dbReference type="RefSeq" id="WP_104716053.1">
    <property type="nucleotide sequence ID" value="NZ_PTRA01000009.1"/>
</dbReference>
<dbReference type="Gene3D" id="2.60.40.10">
    <property type="entry name" value="Immunoglobulins"/>
    <property type="match status" value="2"/>
</dbReference>
<dbReference type="InterPro" id="IPR006102">
    <property type="entry name" value="Ig-like_GH2"/>
</dbReference>
<keyword evidence="3" id="KW-0326">Glycosidase</keyword>
<evidence type="ECO:0000259" key="4">
    <source>
        <dbReference type="Pfam" id="PF00703"/>
    </source>
</evidence>
<keyword evidence="9" id="KW-1185">Reference proteome</keyword>
<dbReference type="InterPro" id="IPR013783">
    <property type="entry name" value="Ig-like_fold"/>
</dbReference>
<dbReference type="InterPro" id="IPR008979">
    <property type="entry name" value="Galactose-bd-like_sf"/>
</dbReference>
<sequence>MRKLFLTLWGLGCCLSLWGQNKLRLQQGWNFHFAYDVRQKLNNPVINVPHTWNAGEVAAGKMDYTRTAAIYTKTLPLDSAWKDKRLFLYFEGVNSVADVFIDQQWVGNHKGGYTAFCFEITSFIKAGKNPLITVQVSNEYRLDVLPLTGDFNVYGGIHRPVWLLVKEKNCISPLDFASSGVYVTQQNVSEKTADVFVKTKLSLTDPSRKTEVRTSILDAQGQTVAQRKDPAGTDQKFTLEKPHLWNARQDPYLYRVKTELLVNGQAIESQTEPLGIRSIRVDANEGFFLNGKKLDLHGFGYHEDVAGKGSAYEPVDYLKDMELVMESGATSVRLTHYPHGKSWYELSDEKGLILWSEIPLVGPGGYTGMGYIKSKALEDHARQVMQELIRQHYNHPSICFWGLFNELKLDYDDPVPFLKELNQWVKTEDSTRITTCASFLDRDTFNEVSDVIAWNKYYGWYGGSFEQIGSWADQTHRAYPAKPIAVSEYGAGASIRHHQENLQPVEPTGRFHPEEWQTAYHEKNWEELCKRPFIWGKYVWVLADFGSSIRTEGDQDALNDKGLITYDRNVRKDAFYFYKANWNTTPMLYLAERRNVLRQQSVTMVKVFTTLKEAELWVNGVSQGRQKADDLHRMRWPGVQLKPGKNTILVKSGSLEDTGVWHVVSPVPLR</sequence>
<evidence type="ECO:0000259" key="5">
    <source>
        <dbReference type="Pfam" id="PF02836"/>
    </source>
</evidence>
<dbReference type="PANTHER" id="PTHR42732:SF1">
    <property type="entry name" value="BETA-MANNOSIDASE"/>
    <property type="match status" value="1"/>
</dbReference>
<evidence type="ECO:0000256" key="1">
    <source>
        <dbReference type="ARBA" id="ARBA00007401"/>
    </source>
</evidence>
<dbReference type="Gene3D" id="3.20.20.80">
    <property type="entry name" value="Glycosidases"/>
    <property type="match status" value="1"/>
</dbReference>
<evidence type="ECO:0000259" key="7">
    <source>
        <dbReference type="Pfam" id="PF16355"/>
    </source>
</evidence>
<proteinExistence type="inferred from homology"/>
<reference evidence="9" key="1">
    <citation type="submission" date="2018-02" db="EMBL/GenBank/DDBJ databases">
        <title>Genome sequencing of Solimonas sp. HR-BB.</title>
        <authorList>
            <person name="Lee Y."/>
            <person name="Jeon C.O."/>
        </authorList>
    </citation>
    <scope>NUCLEOTIDE SEQUENCE [LARGE SCALE GENOMIC DNA]</scope>
    <source>
        <strain evidence="9">HR-U</strain>
    </source>
</reference>
<dbReference type="Pfam" id="PF02836">
    <property type="entry name" value="Glyco_hydro_2_C"/>
    <property type="match status" value="1"/>
</dbReference>
<dbReference type="Pfam" id="PF00703">
    <property type="entry name" value="Glyco_hydro_2"/>
    <property type="match status" value="1"/>
</dbReference>
<dbReference type="SUPFAM" id="SSF51445">
    <property type="entry name" value="(Trans)glycosidases"/>
    <property type="match status" value="1"/>
</dbReference>
<dbReference type="PANTHER" id="PTHR42732">
    <property type="entry name" value="BETA-GALACTOSIDASE"/>
    <property type="match status" value="1"/>
</dbReference>
<evidence type="ECO:0000313" key="9">
    <source>
        <dbReference type="Proteomes" id="UP000239590"/>
    </source>
</evidence>
<dbReference type="EMBL" id="PTRA01000009">
    <property type="protein sequence ID" value="PQA53455.1"/>
    <property type="molecule type" value="Genomic_DNA"/>
</dbReference>